<dbReference type="EMBL" id="FWEW01001418">
    <property type="protein sequence ID" value="SLM37163.1"/>
    <property type="molecule type" value="Genomic_DNA"/>
</dbReference>
<dbReference type="GO" id="GO:0034551">
    <property type="term" value="P:mitochondrial respiratory chain complex III assembly"/>
    <property type="evidence" value="ECO:0007669"/>
    <property type="project" value="TreeGrafter"/>
</dbReference>
<dbReference type="AlphaFoldDB" id="A0A1W5D210"/>
<evidence type="ECO:0000313" key="1">
    <source>
        <dbReference type="EMBL" id="SLM37163.1"/>
    </source>
</evidence>
<proteinExistence type="predicted"/>
<dbReference type="GO" id="GO:0061671">
    <property type="term" value="C:Cbp3p-Cbp6 complex"/>
    <property type="evidence" value="ECO:0007669"/>
    <property type="project" value="InterPro"/>
</dbReference>
<accession>A0A1W5D210</accession>
<keyword evidence="2" id="KW-1185">Reference proteome</keyword>
<protein>
    <submittedName>
        <fullName evidence="1">Uncharacterized protein</fullName>
    </submittedName>
</protein>
<reference evidence="2" key="1">
    <citation type="submission" date="2017-03" db="EMBL/GenBank/DDBJ databases">
        <authorList>
            <person name="Sharma R."/>
            <person name="Thines M."/>
        </authorList>
    </citation>
    <scope>NUCLEOTIDE SEQUENCE [LARGE SCALE GENOMIC DNA]</scope>
</reference>
<organism evidence="1 2">
    <name type="scientific">Lasallia pustulata</name>
    <dbReference type="NCBI Taxonomy" id="136370"/>
    <lineage>
        <taxon>Eukaryota</taxon>
        <taxon>Fungi</taxon>
        <taxon>Dikarya</taxon>
        <taxon>Ascomycota</taxon>
        <taxon>Pezizomycotina</taxon>
        <taxon>Lecanoromycetes</taxon>
        <taxon>OSLEUM clade</taxon>
        <taxon>Umbilicariomycetidae</taxon>
        <taxon>Umbilicariales</taxon>
        <taxon>Umbilicariaceae</taxon>
        <taxon>Lasallia</taxon>
    </lineage>
</organism>
<dbReference type="Proteomes" id="UP000192927">
    <property type="component" value="Unassembled WGS sequence"/>
</dbReference>
<dbReference type="PANTHER" id="PTHR28250:SF1">
    <property type="entry name" value="CYTOCHROME B PRE-MRNA-PROCESSING PROTEIN 6"/>
    <property type="match status" value="1"/>
</dbReference>
<evidence type="ECO:0000313" key="2">
    <source>
        <dbReference type="Proteomes" id="UP000192927"/>
    </source>
</evidence>
<dbReference type="Pfam" id="PF20180">
    <property type="entry name" value="UQCC2_CBP6"/>
    <property type="match status" value="1"/>
</dbReference>
<dbReference type="PANTHER" id="PTHR28250">
    <property type="entry name" value="CYTOCHROME B PRE-MRNA-PROCESSING PROTEIN 6"/>
    <property type="match status" value="1"/>
</dbReference>
<dbReference type="InterPro" id="IPR037653">
    <property type="entry name" value="Cbp6"/>
</dbReference>
<dbReference type="GO" id="GO:0043022">
    <property type="term" value="F:ribosome binding"/>
    <property type="evidence" value="ECO:0007669"/>
    <property type="project" value="InterPro"/>
</dbReference>
<name>A0A1W5D210_9LECA</name>
<sequence>MSKSVAYKHYQRALAQWPVDLLRPEVSFQSAMIRRIDKRFDQSTTRPQDNVVANGALATVPAAPRLDEKSELEQANVLYSFLENRYARKYPITERLTKPVSNPSYYEDLMTELQEAPRRSWFSSIVNKWRGFLRFS</sequence>